<dbReference type="SUPFAM" id="SSF111126">
    <property type="entry name" value="Ligand-binding domain in the NO signalling and Golgi transport"/>
    <property type="match status" value="1"/>
</dbReference>
<organism evidence="1 2">
    <name type="scientific">Paenisporosarcina quisquiliarum</name>
    <dbReference type="NCBI Taxonomy" id="365346"/>
    <lineage>
        <taxon>Bacteria</taxon>
        <taxon>Bacillati</taxon>
        <taxon>Bacillota</taxon>
        <taxon>Bacilli</taxon>
        <taxon>Bacillales</taxon>
        <taxon>Caryophanaceae</taxon>
        <taxon>Paenisporosarcina</taxon>
    </lineage>
</organism>
<comment type="caution">
    <text evidence="1">The sequence shown here is derived from an EMBL/GenBank/DDBJ whole genome shotgun (WGS) entry which is preliminary data.</text>
</comment>
<dbReference type="RefSeq" id="WP_269926443.1">
    <property type="nucleotide sequence ID" value="NZ_JAMKBJ010000006.1"/>
</dbReference>
<proteinExistence type="predicted"/>
<dbReference type="InterPro" id="IPR024096">
    <property type="entry name" value="NO_sig/Golgi_transp_ligand-bd"/>
</dbReference>
<gene>
    <name evidence="1" type="ORF">M9R32_09185</name>
</gene>
<dbReference type="EMBL" id="JAMKBJ010000006">
    <property type="protein sequence ID" value="MCZ8537352.1"/>
    <property type="molecule type" value="Genomic_DNA"/>
</dbReference>
<dbReference type="Proteomes" id="UP001152173">
    <property type="component" value="Unassembled WGS sequence"/>
</dbReference>
<name>A0A9X3LG61_9BACL</name>
<accession>A0A9X3LG61</accession>
<dbReference type="AlphaFoldDB" id="A0A9X3LG61"/>
<protein>
    <submittedName>
        <fullName evidence="1">Uncharacterized protein</fullName>
    </submittedName>
</protein>
<keyword evidence="2" id="KW-1185">Reference proteome</keyword>
<evidence type="ECO:0000313" key="1">
    <source>
        <dbReference type="EMBL" id="MCZ8537352.1"/>
    </source>
</evidence>
<evidence type="ECO:0000313" key="2">
    <source>
        <dbReference type="Proteomes" id="UP001152173"/>
    </source>
</evidence>
<reference evidence="1" key="1">
    <citation type="submission" date="2022-05" db="EMBL/GenBank/DDBJ databases">
        <authorList>
            <person name="Colautti A."/>
            <person name="Iacumin L."/>
        </authorList>
    </citation>
    <scope>NUCLEOTIDE SEQUENCE</scope>
    <source>
        <strain evidence="1">SK 55</strain>
    </source>
</reference>
<sequence length="174" mass="20392">MPQSFSQMKINSDEFNWSNEEGLLKYNEVPTILIWYKSLEILLMTMDELTGIEKTNDVLQAFGFRLGQMVGQNYSGRNDLENILIEYSDLYRNAGWGNVKISTFSKEEKRVVLELHNSWEKIVFKNLSKEQESIILPNLWAGLMSELLQENMEYKLLRKSSIGDEYEELQMFAQ</sequence>